<evidence type="ECO:0000313" key="1">
    <source>
        <dbReference type="EMBL" id="TPN87975.1"/>
    </source>
</evidence>
<evidence type="ECO:0000313" key="2">
    <source>
        <dbReference type="Proteomes" id="UP000315540"/>
    </source>
</evidence>
<name>A0A504JHT6_9FLAO</name>
<sequence length="386" mass="44573">MTPTHSTKIISLISILVLSISVYAQKTTRPIEREWTSFVQIIPVKTDKKVDFKLQADVKVVAQDDKGNAGLWVRVDNTNGESGFFDNMNDRPITSSEWKTYTIEGSMDQNASTVNFGGICVLNGDFYFDNVKFFTKNEQGIYEPLEIKNPGFEEQVINQDEVPNWLRGIRKDRTVRIKGFTYQSTKDKTEGKYGLLITGKNVKKDSTRYINASQEYTPQIGTLVSMLNNLSKRVERVVQNLDQRELDHLMDEKANRIGALLMHLAATEVYYQAYTFENRGFNEEEKKKWGVALSLGEDARAQIKGHDVDYYLNQYKEVRKKTLEELKKRNDDWLTQGASDAAYSNYHYNWFHVMEHQSSHLGQILLLKKRIPKENTIKLPEDKVDQ</sequence>
<dbReference type="OrthoDB" id="117483at2"/>
<proteinExistence type="predicted"/>
<accession>A0A504JHT6</accession>
<organism evidence="1 2">
    <name type="scientific">Aquimarina algicola</name>
    <dbReference type="NCBI Taxonomy" id="2589995"/>
    <lineage>
        <taxon>Bacteria</taxon>
        <taxon>Pseudomonadati</taxon>
        <taxon>Bacteroidota</taxon>
        <taxon>Flavobacteriia</taxon>
        <taxon>Flavobacteriales</taxon>
        <taxon>Flavobacteriaceae</taxon>
        <taxon>Aquimarina</taxon>
    </lineage>
</organism>
<dbReference type="Pfam" id="PF04978">
    <property type="entry name" value="MST"/>
    <property type="match status" value="1"/>
</dbReference>
<reference evidence="1 2" key="1">
    <citation type="submission" date="2019-06" db="EMBL/GenBank/DDBJ databases">
        <authorList>
            <person name="Meng X."/>
        </authorList>
    </citation>
    <scope>NUCLEOTIDE SEQUENCE [LARGE SCALE GENOMIC DNA]</scope>
    <source>
        <strain evidence="1 2">M625</strain>
    </source>
</reference>
<comment type="caution">
    <text evidence="1">The sequence shown here is derived from an EMBL/GenBank/DDBJ whole genome shotgun (WGS) entry which is preliminary data.</text>
</comment>
<dbReference type="InterPro" id="IPR034660">
    <property type="entry name" value="DinB/YfiT-like"/>
</dbReference>
<protein>
    <submittedName>
        <fullName evidence="1">DUF664 domain-containing protein</fullName>
    </submittedName>
</protein>
<dbReference type="AlphaFoldDB" id="A0A504JHT6"/>
<gene>
    <name evidence="1" type="ORF">FHK87_10405</name>
</gene>
<keyword evidence="2" id="KW-1185">Reference proteome</keyword>
<dbReference type="Gene3D" id="2.60.120.260">
    <property type="entry name" value="Galactose-binding domain-like"/>
    <property type="match status" value="1"/>
</dbReference>
<dbReference type="Gene3D" id="1.20.120.450">
    <property type="entry name" value="dinb family like domain"/>
    <property type="match status" value="1"/>
</dbReference>
<dbReference type="RefSeq" id="WP_140592614.1">
    <property type="nucleotide sequence ID" value="NZ_VFWZ01000002.1"/>
</dbReference>
<dbReference type="EMBL" id="VFWZ01000002">
    <property type="protein sequence ID" value="TPN87975.1"/>
    <property type="molecule type" value="Genomic_DNA"/>
</dbReference>
<dbReference type="Proteomes" id="UP000315540">
    <property type="component" value="Unassembled WGS sequence"/>
</dbReference>
<dbReference type="SUPFAM" id="SSF109854">
    <property type="entry name" value="DinB/YfiT-like putative metalloenzymes"/>
    <property type="match status" value="1"/>
</dbReference>
<dbReference type="InterPro" id="IPR007061">
    <property type="entry name" value="MST-like"/>
</dbReference>